<dbReference type="Proteomes" id="UP000789702">
    <property type="component" value="Unassembled WGS sequence"/>
</dbReference>
<proteinExistence type="predicted"/>
<gene>
    <name evidence="1" type="ORF">DHETER_LOCUS5800</name>
</gene>
<sequence>MDYSTRTKECDLNLDLKSALDNDSFIITPDPNLVIAKHGAVASEIANCSQHGVDILKEGGNAIDAAITSMLCVGSIDTFASGIGGLPNGYYEIIDFRETAPLAAKKDMFVDKQVFASVGGLSIGVPGEIAGMKLAHKKYGKLPWKRLFEPIINMCRNGFPVTPELGLRLRLFREIVVNNPQLSEIYAPNGILLKEGQILYRTKYAKTLETIANNHTEFYRGSIAKSMIKRVKATGGIMTLKDLENYRPIVREPLVGFYHDRKNETFDPDYYNPVSEPVDDHGTSHLSVVDADDMAVSVTSSVNRIWGSQVMDPDTEILFNDQMDDFSIPGTPDIFDLPPSPYNFIGPGKRPLSSMAPTIIEKNGRFELAIGASGGKKIISSILQ</sequence>
<feature type="non-terminal residue" evidence="1">
    <location>
        <position position="384"/>
    </location>
</feature>
<comment type="caution">
    <text evidence="1">The sequence shown here is derived from an EMBL/GenBank/DDBJ whole genome shotgun (WGS) entry which is preliminary data.</text>
</comment>
<accession>A0ACA9M387</accession>
<reference evidence="1" key="1">
    <citation type="submission" date="2021-06" db="EMBL/GenBank/DDBJ databases">
        <authorList>
            <person name="Kallberg Y."/>
            <person name="Tangrot J."/>
            <person name="Rosling A."/>
        </authorList>
    </citation>
    <scope>NUCLEOTIDE SEQUENCE</scope>
    <source>
        <strain evidence="1">IL203A</strain>
    </source>
</reference>
<organism evidence="1 2">
    <name type="scientific">Dentiscutata heterogama</name>
    <dbReference type="NCBI Taxonomy" id="1316150"/>
    <lineage>
        <taxon>Eukaryota</taxon>
        <taxon>Fungi</taxon>
        <taxon>Fungi incertae sedis</taxon>
        <taxon>Mucoromycota</taxon>
        <taxon>Glomeromycotina</taxon>
        <taxon>Glomeromycetes</taxon>
        <taxon>Diversisporales</taxon>
        <taxon>Gigasporaceae</taxon>
        <taxon>Dentiscutata</taxon>
    </lineage>
</organism>
<dbReference type="EMBL" id="CAJVPU010006795">
    <property type="protein sequence ID" value="CAG8564766.1"/>
    <property type="molecule type" value="Genomic_DNA"/>
</dbReference>
<name>A0ACA9M387_9GLOM</name>
<evidence type="ECO:0000313" key="2">
    <source>
        <dbReference type="Proteomes" id="UP000789702"/>
    </source>
</evidence>
<evidence type="ECO:0000313" key="1">
    <source>
        <dbReference type="EMBL" id="CAG8564766.1"/>
    </source>
</evidence>
<protein>
    <submittedName>
        <fullName evidence="1">5942_t:CDS:1</fullName>
    </submittedName>
</protein>
<keyword evidence="2" id="KW-1185">Reference proteome</keyword>